<dbReference type="GO" id="GO:0071555">
    <property type="term" value="P:cell wall organization"/>
    <property type="evidence" value="ECO:0007669"/>
    <property type="project" value="UniProtKB-KW"/>
</dbReference>
<dbReference type="InterPro" id="IPR012338">
    <property type="entry name" value="Beta-lactam/transpept-like"/>
</dbReference>
<evidence type="ECO:0000256" key="20">
    <source>
        <dbReference type="RuleBase" id="RU004016"/>
    </source>
</evidence>
<feature type="signal peptide" evidence="21">
    <location>
        <begin position="1"/>
        <end position="29"/>
    </location>
</feature>
<evidence type="ECO:0000256" key="17">
    <source>
        <dbReference type="ARBA" id="ARBA00060592"/>
    </source>
</evidence>
<dbReference type="Pfam" id="PF00768">
    <property type="entry name" value="Peptidase_S11"/>
    <property type="match status" value="1"/>
</dbReference>
<dbReference type="EC" id="3.4.16.4" evidence="5"/>
<dbReference type="EMBL" id="SPPA01000020">
    <property type="protein sequence ID" value="TFV09085.1"/>
    <property type="molecule type" value="Genomic_DNA"/>
</dbReference>
<keyword evidence="12" id="KW-0133">Cell shape</keyword>
<evidence type="ECO:0000256" key="14">
    <source>
        <dbReference type="ARBA" id="ARBA00023136"/>
    </source>
</evidence>
<dbReference type="SUPFAM" id="SSF69189">
    <property type="entry name" value="Penicillin-binding protein associated domain"/>
    <property type="match status" value="1"/>
</dbReference>
<dbReference type="OrthoDB" id="9795979at2"/>
<comment type="pathway">
    <text evidence="17">Glycan biosynthesis.</text>
</comment>
<evidence type="ECO:0000256" key="15">
    <source>
        <dbReference type="ARBA" id="ARBA00023316"/>
    </source>
</evidence>
<evidence type="ECO:0000256" key="6">
    <source>
        <dbReference type="ARBA" id="ARBA00022475"/>
    </source>
</evidence>
<protein>
    <recommendedName>
        <fullName evidence="5">serine-type D-Ala-D-Ala carboxypeptidase</fullName>
        <ecNumber evidence="5">3.4.16.4</ecNumber>
    </recommendedName>
</protein>
<proteinExistence type="inferred from homology"/>
<keyword evidence="6" id="KW-1003">Cell membrane</keyword>
<evidence type="ECO:0000256" key="16">
    <source>
        <dbReference type="ARBA" id="ARBA00034000"/>
    </source>
</evidence>
<keyword evidence="10 21" id="KW-0732">Signal</keyword>
<keyword evidence="8 23" id="KW-0121">Carboxypeptidase</keyword>
<dbReference type="AlphaFoldDB" id="A0A4Y9JX75"/>
<dbReference type="InterPro" id="IPR037167">
    <property type="entry name" value="Peptidase_S11_C_sf"/>
</dbReference>
<sequence>MGLNMLKKKLRISAGVCALAFSGMQFAHADEIGHGIPAPQLNAQTFILMDYNSGAVLAALNPDQRQYPASLTKMMTSYVIGDALKSGKVKNSDMITVTESSWGQKFPGSSKMFLNLNQQVSLEDLNKGIIIVSGNDASVAAAEHISGSQQAFIETMNKYAQQFGLKNTHFTTVHGLDDANQYSSARDMALLGIHIIRDLPDEYKIYAEKEFTFNKIKQPNRNGLLWDKTINVDGMKTGHTDKAGYNLVASAYNSNTRLVSVVMGVPTYKGREVESKKLLQWGFANFETVKPLIAGQSVSEQSVYYGDLNKVQLGVLQDSYITVPKGKAGELKARFTLDKKNLEAPLAKGQVVGKIVYQLNGKDLATINLQVMQAVEEAGIFGKAWDWLALTVKGLFD</sequence>
<evidence type="ECO:0000256" key="1">
    <source>
        <dbReference type="ARBA" id="ARBA00003217"/>
    </source>
</evidence>
<evidence type="ECO:0000256" key="8">
    <source>
        <dbReference type="ARBA" id="ARBA00022645"/>
    </source>
</evidence>
<dbReference type="GO" id="GO:0009002">
    <property type="term" value="F:serine-type D-Ala-D-Ala carboxypeptidase activity"/>
    <property type="evidence" value="ECO:0007669"/>
    <property type="project" value="UniProtKB-EC"/>
</dbReference>
<dbReference type="FunFam" id="3.40.710.10:FF:000001">
    <property type="entry name" value="D-alanyl-D-alanine serine-type carboxypeptidase"/>
    <property type="match status" value="1"/>
</dbReference>
<comment type="similarity">
    <text evidence="4 20">Belongs to the peptidase S11 family.</text>
</comment>
<comment type="pathway">
    <text evidence="3">Cell wall biogenesis; peptidoglycan biosynthesis.</text>
</comment>
<evidence type="ECO:0000256" key="18">
    <source>
        <dbReference type="PIRSR" id="PIRSR618044-1"/>
    </source>
</evidence>
<comment type="caution">
    <text evidence="23">The sequence shown here is derived from an EMBL/GenBank/DDBJ whole genome shotgun (WGS) entry which is preliminary data.</text>
</comment>
<evidence type="ECO:0000256" key="10">
    <source>
        <dbReference type="ARBA" id="ARBA00022729"/>
    </source>
</evidence>
<feature type="domain" description="Peptidase S11 D-Ala-D-Ala carboxypeptidase A C-terminal" evidence="22">
    <location>
        <begin position="286"/>
        <end position="377"/>
    </location>
</feature>
<dbReference type="PANTHER" id="PTHR21581:SF6">
    <property type="entry name" value="TRAFFICKING PROTEIN PARTICLE COMPLEX SUBUNIT 12"/>
    <property type="match status" value="1"/>
</dbReference>
<dbReference type="SUPFAM" id="SSF56601">
    <property type="entry name" value="beta-lactamase/transpeptidase-like"/>
    <property type="match status" value="1"/>
</dbReference>
<evidence type="ECO:0000256" key="4">
    <source>
        <dbReference type="ARBA" id="ARBA00007164"/>
    </source>
</evidence>
<reference evidence="23 24" key="1">
    <citation type="submission" date="2019-03" db="EMBL/GenBank/DDBJ databases">
        <title>Diversity of the mouse oral microbiome.</title>
        <authorList>
            <person name="Joseph S."/>
            <person name="Aduse-Opoku J."/>
            <person name="Curtis M."/>
            <person name="Wade W."/>
            <person name="Hashim A."/>
        </authorList>
    </citation>
    <scope>NUCLEOTIDE SEQUENCE [LARGE SCALE GENOMIC DNA]</scope>
    <source>
        <strain evidence="23 24">WT12</strain>
    </source>
</reference>
<evidence type="ECO:0000256" key="11">
    <source>
        <dbReference type="ARBA" id="ARBA00022801"/>
    </source>
</evidence>
<keyword evidence="11 23" id="KW-0378">Hydrolase</keyword>
<evidence type="ECO:0000256" key="9">
    <source>
        <dbReference type="ARBA" id="ARBA00022670"/>
    </source>
</evidence>
<dbReference type="GO" id="GO:0009252">
    <property type="term" value="P:peptidoglycan biosynthetic process"/>
    <property type="evidence" value="ECO:0007669"/>
    <property type="project" value="UniProtKB-UniPathway"/>
</dbReference>
<evidence type="ECO:0000259" key="22">
    <source>
        <dbReference type="SMART" id="SM00936"/>
    </source>
</evidence>
<dbReference type="Pfam" id="PF07943">
    <property type="entry name" value="PBP5_C"/>
    <property type="match status" value="1"/>
</dbReference>
<keyword evidence="13" id="KW-0573">Peptidoglycan synthesis</keyword>
<evidence type="ECO:0000256" key="7">
    <source>
        <dbReference type="ARBA" id="ARBA00022519"/>
    </source>
</evidence>
<dbReference type="InterPro" id="IPR018044">
    <property type="entry name" value="Peptidase_S11"/>
</dbReference>
<dbReference type="PANTHER" id="PTHR21581">
    <property type="entry name" value="D-ALANYL-D-ALANINE CARBOXYPEPTIDASE"/>
    <property type="match status" value="1"/>
</dbReference>
<dbReference type="GO" id="GO:0008658">
    <property type="term" value="F:penicillin binding"/>
    <property type="evidence" value="ECO:0007669"/>
    <property type="project" value="UniProtKB-ARBA"/>
</dbReference>
<evidence type="ECO:0000256" key="19">
    <source>
        <dbReference type="PIRSR" id="PIRSR618044-2"/>
    </source>
</evidence>
<comment type="subcellular location">
    <subcellularLocation>
        <location evidence="2">Cell inner membrane</location>
        <topology evidence="2">Peripheral membrane protein</topology>
    </subcellularLocation>
</comment>
<gene>
    <name evidence="23" type="ORF">E4T80_08980</name>
</gene>
<accession>A0A4Y9JX75</accession>
<evidence type="ECO:0000256" key="21">
    <source>
        <dbReference type="SAM" id="SignalP"/>
    </source>
</evidence>
<comment type="function">
    <text evidence="1">Removes C-terminal D-alanyl residues from sugar-peptide cell wall precursors.</text>
</comment>
<keyword evidence="15" id="KW-0961">Cell wall biogenesis/degradation</keyword>
<evidence type="ECO:0000256" key="13">
    <source>
        <dbReference type="ARBA" id="ARBA00022984"/>
    </source>
</evidence>
<organism evidence="23 24">
    <name type="scientific">Muribacter muris</name>
    <dbReference type="NCBI Taxonomy" id="67855"/>
    <lineage>
        <taxon>Bacteria</taxon>
        <taxon>Pseudomonadati</taxon>
        <taxon>Pseudomonadota</taxon>
        <taxon>Gammaproteobacteria</taxon>
        <taxon>Pasteurellales</taxon>
        <taxon>Pasteurellaceae</taxon>
        <taxon>Muribacter</taxon>
    </lineage>
</organism>
<dbReference type="GO" id="GO:0008360">
    <property type="term" value="P:regulation of cell shape"/>
    <property type="evidence" value="ECO:0007669"/>
    <property type="project" value="UniProtKB-KW"/>
</dbReference>
<dbReference type="PRINTS" id="PR00725">
    <property type="entry name" value="DADACBPTASE1"/>
</dbReference>
<dbReference type="Gene3D" id="3.40.710.10">
    <property type="entry name" value="DD-peptidase/beta-lactamase superfamily"/>
    <property type="match status" value="1"/>
</dbReference>
<feature type="active site" description="Proton acceptor" evidence="18">
    <location>
        <position position="73"/>
    </location>
</feature>
<feature type="binding site" evidence="19">
    <location>
        <position position="236"/>
    </location>
    <ligand>
        <name>substrate</name>
    </ligand>
</feature>
<dbReference type="SMART" id="SM00936">
    <property type="entry name" value="PBP5_C"/>
    <property type="match status" value="1"/>
</dbReference>
<feature type="chain" id="PRO_5021430706" description="serine-type D-Ala-D-Ala carboxypeptidase" evidence="21">
    <location>
        <begin position="30"/>
        <end position="397"/>
    </location>
</feature>
<evidence type="ECO:0000256" key="5">
    <source>
        <dbReference type="ARBA" id="ARBA00012448"/>
    </source>
</evidence>
<keyword evidence="9" id="KW-0645">Protease</keyword>
<evidence type="ECO:0000313" key="23">
    <source>
        <dbReference type="EMBL" id="TFV09085.1"/>
    </source>
</evidence>
<dbReference type="Proteomes" id="UP000297396">
    <property type="component" value="Unassembled WGS sequence"/>
</dbReference>
<comment type="catalytic activity">
    <reaction evidence="16">
        <text>Preferential cleavage: (Ac)2-L-Lys-D-Ala-|-D-Ala. Also transpeptidation of peptidyl-alanyl moieties that are N-acyl substituents of D-alanine.</text>
        <dbReference type="EC" id="3.4.16.4"/>
    </reaction>
</comment>
<dbReference type="Gene3D" id="2.60.410.10">
    <property type="entry name" value="D-Ala-D-Ala carboxypeptidase, C-terminal domain"/>
    <property type="match status" value="1"/>
</dbReference>
<dbReference type="InterPro" id="IPR015956">
    <property type="entry name" value="Peniciliin-bd_prot_C_sf"/>
</dbReference>
<evidence type="ECO:0000313" key="24">
    <source>
        <dbReference type="Proteomes" id="UP000297396"/>
    </source>
</evidence>
<name>A0A4Y9JX75_9PAST</name>
<feature type="active site" evidence="18">
    <location>
        <position position="133"/>
    </location>
</feature>
<dbReference type="InterPro" id="IPR001967">
    <property type="entry name" value="Peptidase_S11_N"/>
</dbReference>
<dbReference type="GO" id="GO:0005886">
    <property type="term" value="C:plasma membrane"/>
    <property type="evidence" value="ECO:0007669"/>
    <property type="project" value="UniProtKB-SubCell"/>
</dbReference>
<evidence type="ECO:0000256" key="12">
    <source>
        <dbReference type="ARBA" id="ARBA00022960"/>
    </source>
</evidence>
<keyword evidence="14" id="KW-0472">Membrane</keyword>
<keyword evidence="7" id="KW-0997">Cell inner membrane</keyword>
<dbReference type="InterPro" id="IPR012907">
    <property type="entry name" value="Peptidase_S11_C"/>
</dbReference>
<evidence type="ECO:0000256" key="2">
    <source>
        <dbReference type="ARBA" id="ARBA00004417"/>
    </source>
</evidence>
<dbReference type="UniPathway" id="UPA00219"/>
<feature type="active site" description="Acyl-ester intermediate" evidence="18">
    <location>
        <position position="70"/>
    </location>
</feature>
<dbReference type="GO" id="GO:0006508">
    <property type="term" value="P:proteolysis"/>
    <property type="evidence" value="ECO:0007669"/>
    <property type="project" value="UniProtKB-KW"/>
</dbReference>
<evidence type="ECO:0000256" key="3">
    <source>
        <dbReference type="ARBA" id="ARBA00004752"/>
    </source>
</evidence>